<dbReference type="Proteomes" id="UP000053424">
    <property type="component" value="Unassembled WGS sequence"/>
</dbReference>
<sequence>MFNLFSRAGSLVLLTLFVHSFLFFFAAAAPVSVVRSTSIGVPSHHDSYAIDTPFPQALKLPRSLTNSGSHSHVLRSLVEPEMVILVRRKSIAAKIRGAFKKIGSGIKHAFQKVGKGIKTAAKKIGNGIKTAAKKVGNGIKTAAKKVGNGIKTAAKKVGNGIKTAAKKVGHGIVTAAKKVGKFVKTTGAKIAKFGLKVISTVQSVGAKVVGFIPGVGKPLGRALKAASMGTNALSNKIHVSLGKKLDKGMKIMDKIRNPVSGAGGKALDAVLRREEDEQWVFHRELDDMLWDRELDDLLWDPELDDLLWDRELDDGDIYARDYDISLHLLE</sequence>
<protein>
    <submittedName>
        <fullName evidence="1">Uncharacterized protein</fullName>
    </submittedName>
</protein>
<reference evidence="1 2" key="1">
    <citation type="submission" date="2014-04" db="EMBL/GenBank/DDBJ databases">
        <authorList>
            <consortium name="DOE Joint Genome Institute"/>
            <person name="Kuo A."/>
            <person name="Gay G."/>
            <person name="Dore J."/>
            <person name="Kohler A."/>
            <person name="Nagy L.G."/>
            <person name="Floudas D."/>
            <person name="Copeland A."/>
            <person name="Barry K.W."/>
            <person name="Cichocki N."/>
            <person name="Veneault-Fourrey C."/>
            <person name="LaButti K."/>
            <person name="Lindquist E.A."/>
            <person name="Lipzen A."/>
            <person name="Lundell T."/>
            <person name="Morin E."/>
            <person name="Murat C."/>
            <person name="Sun H."/>
            <person name="Tunlid A."/>
            <person name="Henrissat B."/>
            <person name="Grigoriev I.V."/>
            <person name="Hibbett D.S."/>
            <person name="Martin F."/>
            <person name="Nordberg H.P."/>
            <person name="Cantor M.N."/>
            <person name="Hua S.X."/>
        </authorList>
    </citation>
    <scope>NUCLEOTIDE SEQUENCE [LARGE SCALE GENOMIC DNA]</scope>
    <source>
        <strain evidence="2">h7</strain>
    </source>
</reference>
<dbReference type="STRING" id="686832.A0A0C3C3L4"/>
<dbReference type="EMBL" id="KN831775">
    <property type="protein sequence ID" value="KIM43490.1"/>
    <property type="molecule type" value="Genomic_DNA"/>
</dbReference>
<name>A0A0C3C3L4_HEBCY</name>
<reference evidence="2" key="2">
    <citation type="submission" date="2015-01" db="EMBL/GenBank/DDBJ databases">
        <title>Evolutionary Origins and Diversification of the Mycorrhizal Mutualists.</title>
        <authorList>
            <consortium name="DOE Joint Genome Institute"/>
            <consortium name="Mycorrhizal Genomics Consortium"/>
            <person name="Kohler A."/>
            <person name="Kuo A."/>
            <person name="Nagy L.G."/>
            <person name="Floudas D."/>
            <person name="Copeland A."/>
            <person name="Barry K.W."/>
            <person name="Cichocki N."/>
            <person name="Veneault-Fourrey C."/>
            <person name="LaButti K."/>
            <person name="Lindquist E.A."/>
            <person name="Lipzen A."/>
            <person name="Lundell T."/>
            <person name="Morin E."/>
            <person name="Murat C."/>
            <person name="Riley R."/>
            <person name="Ohm R."/>
            <person name="Sun H."/>
            <person name="Tunlid A."/>
            <person name="Henrissat B."/>
            <person name="Grigoriev I.V."/>
            <person name="Hibbett D.S."/>
            <person name="Martin F."/>
        </authorList>
    </citation>
    <scope>NUCLEOTIDE SEQUENCE [LARGE SCALE GENOMIC DNA]</scope>
    <source>
        <strain evidence="2">h7</strain>
    </source>
</reference>
<gene>
    <name evidence="1" type="ORF">M413DRAFT_443414</name>
</gene>
<accession>A0A0C3C3L4</accession>
<evidence type="ECO:0000313" key="2">
    <source>
        <dbReference type="Proteomes" id="UP000053424"/>
    </source>
</evidence>
<dbReference type="Gene3D" id="1.20.120.20">
    <property type="entry name" value="Apolipoprotein"/>
    <property type="match status" value="1"/>
</dbReference>
<keyword evidence="2" id="KW-1185">Reference proteome</keyword>
<dbReference type="OrthoDB" id="3052233at2759"/>
<dbReference type="AlphaFoldDB" id="A0A0C3C3L4"/>
<proteinExistence type="predicted"/>
<dbReference type="HOGENOM" id="CLU_072840_0_0_1"/>
<evidence type="ECO:0000313" key="1">
    <source>
        <dbReference type="EMBL" id="KIM43490.1"/>
    </source>
</evidence>
<organism evidence="1 2">
    <name type="scientific">Hebeloma cylindrosporum</name>
    <dbReference type="NCBI Taxonomy" id="76867"/>
    <lineage>
        <taxon>Eukaryota</taxon>
        <taxon>Fungi</taxon>
        <taxon>Dikarya</taxon>
        <taxon>Basidiomycota</taxon>
        <taxon>Agaricomycotina</taxon>
        <taxon>Agaricomycetes</taxon>
        <taxon>Agaricomycetidae</taxon>
        <taxon>Agaricales</taxon>
        <taxon>Agaricineae</taxon>
        <taxon>Hymenogastraceae</taxon>
        <taxon>Hebeloma</taxon>
    </lineage>
</organism>